<feature type="compositionally biased region" description="Polar residues" evidence="1">
    <location>
        <begin position="617"/>
        <end position="630"/>
    </location>
</feature>
<evidence type="ECO:0000256" key="1">
    <source>
        <dbReference type="SAM" id="MobiDB-lite"/>
    </source>
</evidence>
<organism evidence="3">
    <name type="scientific">Daucus carota subsp. sativus</name>
    <name type="common">Carrot</name>
    <dbReference type="NCBI Taxonomy" id="79200"/>
    <lineage>
        <taxon>Eukaryota</taxon>
        <taxon>Viridiplantae</taxon>
        <taxon>Streptophyta</taxon>
        <taxon>Embryophyta</taxon>
        <taxon>Tracheophyta</taxon>
        <taxon>Spermatophyta</taxon>
        <taxon>Magnoliopsida</taxon>
        <taxon>eudicotyledons</taxon>
        <taxon>Gunneridae</taxon>
        <taxon>Pentapetalae</taxon>
        <taxon>asterids</taxon>
        <taxon>campanulids</taxon>
        <taxon>Apiales</taxon>
        <taxon>Apiaceae</taxon>
        <taxon>Apioideae</taxon>
        <taxon>Scandiceae</taxon>
        <taxon>Daucinae</taxon>
        <taxon>Daucus</taxon>
        <taxon>Daucus sect. Daucus</taxon>
    </lineage>
</organism>
<comment type="caution">
    <text evidence="3">The sequence shown here is derived from an EMBL/GenBank/DDBJ whole genome shotgun (WGS) entry which is preliminary data.</text>
</comment>
<evidence type="ECO:0000313" key="3">
    <source>
        <dbReference type="EMBL" id="KZN00477.1"/>
    </source>
</evidence>
<reference evidence="3" key="1">
    <citation type="journal article" date="2016" name="Nat. Genet.">
        <title>A high-quality carrot genome assembly provides new insights into carotenoid accumulation and asterid genome evolution.</title>
        <authorList>
            <person name="Iorizzo M."/>
            <person name="Ellison S."/>
            <person name="Senalik D."/>
            <person name="Zeng P."/>
            <person name="Satapoomin P."/>
            <person name="Huang J."/>
            <person name="Bowman M."/>
            <person name="Iovene M."/>
            <person name="Sanseverino W."/>
            <person name="Cavagnaro P."/>
            <person name="Yildiz M."/>
            <person name="Macko-Podgorni A."/>
            <person name="Moranska E."/>
            <person name="Grzebelus E."/>
            <person name="Grzebelus D."/>
            <person name="Ashrafi H."/>
            <person name="Zheng Z."/>
            <person name="Cheng S."/>
            <person name="Spooner D."/>
            <person name="Van Deynze A."/>
            <person name="Simon P."/>
        </authorList>
    </citation>
    <scope>NUCLEOTIDE SEQUENCE [LARGE SCALE GENOMIC DNA]</scope>
    <source>
        <tissue evidence="3">Leaf</tissue>
    </source>
</reference>
<dbReference type="EMBL" id="LNRQ01000003">
    <property type="protein sequence ID" value="KZN00477.1"/>
    <property type="molecule type" value="Genomic_DNA"/>
</dbReference>
<dbReference type="Pfam" id="PF14309">
    <property type="entry name" value="DUF4378"/>
    <property type="match status" value="1"/>
</dbReference>
<feature type="region of interest" description="Disordered" evidence="1">
    <location>
        <begin position="552"/>
        <end position="631"/>
    </location>
</feature>
<dbReference type="PANTHER" id="PTHR47071:SF9">
    <property type="entry name" value="TRM32-LIKE PROTEIN (DUF3741)"/>
    <property type="match status" value="1"/>
</dbReference>
<feature type="domain" description="DUF4378" evidence="2">
    <location>
        <begin position="681"/>
        <end position="840"/>
    </location>
</feature>
<sequence length="849" mass="95600">MGRDSRVHLKHETRNCMVSILYAIRAKKKLPRKRLSAGRKQTAASEDDEVSADTGEAREHSDTGAEKCLISEKPTELAAGRQDKETKKNLETKSSITSRIKAMIYEERSKKGGSHRRSDSCPSWAQPKGTDFSTHSESTGFNFELDMEDEGKKSAGENHCGSSTSGPHLTDTTDKSANKNKMCELCAAKLSRSVWKQSEANQEVRHSIGSNSFLEDDIIDSEKIGEDASVQDLNELLDSLDVYGPKKEYFLKVLEDPGTPLLQYLHSREAIKSKVVLTKSASFPLPGSVGRRVLESTNNDSKQRSALDANERKKFQVCHSSQCSADAKLAGTMVERKEVGTSEPILGRNRSFNGLPPCTPRGLKIEHENRPVINRFKQLKRKISRVIRESRKEKQQPVMDSVSQIVPYDRTTSKVMQEETDFTRDSGSSSCEVDHSTSFLQKPSDKPRFRRATTFTDSMDRYNRLFECTLKRMARYQLAEKSTLRAENVPTPPGKSSSKMLERLSSLPNLRDHSTLLMDSYPSPEGEPHKNLEDHSGMTETEILDEQKPLDCSVDQESQKQLDTAEERAPVNDLEECSESPAQSENLNADEITSYCQDNLESTSVPPHSEPSPPDVSDTNSEKITASPPQLSMVEADSLASKDKEIIMVDNAVDIPEVESPLKQWCRKLLHVQVDTKHVCEFNYVKDILELSGFTADKFLGTWHSTGQPVDPSVIEKVEGFPLTELDCSEDEVRSCNRLLMFDLINEVLIEIHTRSSSYFPKPLTCRSHISPMPVQYHVLGEVWTNVKWYLSWRPESYRSLDDAVGRDLDRGDGWMNLQFDAECAGLEIEDSLFDDLIDEMLYDDLLED</sequence>
<dbReference type="PANTHER" id="PTHR47071">
    <property type="entry name" value="PROTEIN TRM32"/>
    <property type="match status" value="1"/>
</dbReference>
<dbReference type="OMA" id="GQKMAGF"/>
<protein>
    <recommendedName>
        <fullName evidence="2">DUF4378 domain-containing protein</fullName>
    </recommendedName>
</protein>
<feature type="region of interest" description="Disordered" evidence="1">
    <location>
        <begin position="507"/>
        <end position="534"/>
    </location>
</feature>
<feature type="compositionally biased region" description="Basic and acidic residues" evidence="1">
    <location>
        <begin position="557"/>
        <end position="570"/>
    </location>
</feature>
<dbReference type="STRING" id="79200.A0A165ZVB7"/>
<feature type="compositionally biased region" description="Polar residues" evidence="1">
    <location>
        <begin position="131"/>
        <end position="141"/>
    </location>
</feature>
<feature type="compositionally biased region" description="Basic and acidic residues" evidence="1">
    <location>
        <begin position="55"/>
        <end position="91"/>
    </location>
</feature>
<accession>A0A165ZVB7</accession>
<feature type="region of interest" description="Disordered" evidence="1">
    <location>
        <begin position="421"/>
        <end position="445"/>
    </location>
</feature>
<dbReference type="AlphaFoldDB" id="A0A165ZVB7"/>
<feature type="compositionally biased region" description="Polar residues" evidence="1">
    <location>
        <begin position="425"/>
        <end position="441"/>
    </location>
</feature>
<dbReference type="InterPro" id="IPR025486">
    <property type="entry name" value="DUF4378"/>
</dbReference>
<dbReference type="InterPro" id="IPR044257">
    <property type="entry name" value="TRM32-like"/>
</dbReference>
<dbReference type="Gramene" id="KZN00477">
    <property type="protein sequence ID" value="KZN00477"/>
    <property type="gene ID" value="DCAR_009231"/>
</dbReference>
<gene>
    <name evidence="3" type="ORF">DCAR_009231</name>
</gene>
<feature type="region of interest" description="Disordered" evidence="1">
    <location>
        <begin position="30"/>
        <end position="175"/>
    </location>
</feature>
<proteinExistence type="predicted"/>
<evidence type="ECO:0000259" key="2">
    <source>
        <dbReference type="Pfam" id="PF14309"/>
    </source>
</evidence>
<name>A0A165ZVB7_DAUCS</name>
<feature type="compositionally biased region" description="Polar residues" evidence="1">
    <location>
        <begin position="594"/>
        <end position="606"/>
    </location>
</feature>